<evidence type="ECO:0000256" key="1">
    <source>
        <dbReference type="SAM" id="MobiDB-lite"/>
    </source>
</evidence>
<dbReference type="OrthoDB" id="2383717at2759"/>
<feature type="compositionally biased region" description="Polar residues" evidence="1">
    <location>
        <begin position="225"/>
        <end position="237"/>
    </location>
</feature>
<gene>
    <name evidence="2" type="ORF">BG011_000489</name>
</gene>
<proteinExistence type="predicted"/>
<dbReference type="AlphaFoldDB" id="A0A9P6QEJ1"/>
<comment type="caution">
    <text evidence="2">The sequence shown here is derived from an EMBL/GenBank/DDBJ whole genome shotgun (WGS) entry which is preliminary data.</text>
</comment>
<organism evidence="2 3">
    <name type="scientific">Mortierella polycephala</name>
    <dbReference type="NCBI Taxonomy" id="41804"/>
    <lineage>
        <taxon>Eukaryota</taxon>
        <taxon>Fungi</taxon>
        <taxon>Fungi incertae sedis</taxon>
        <taxon>Mucoromycota</taxon>
        <taxon>Mortierellomycotina</taxon>
        <taxon>Mortierellomycetes</taxon>
        <taxon>Mortierellales</taxon>
        <taxon>Mortierellaceae</taxon>
        <taxon>Mortierella</taxon>
    </lineage>
</organism>
<name>A0A9P6QEJ1_9FUNG</name>
<feature type="region of interest" description="Disordered" evidence="1">
    <location>
        <begin position="210"/>
        <end position="242"/>
    </location>
</feature>
<keyword evidence="3" id="KW-1185">Reference proteome</keyword>
<sequence>MDKEPQPVVDAVVFKPISKEISSYLLPYRQLYNVEVLDCATGTIPQILDTLKTAGPFQVQGWVPLEETALTMVNYKKNEKGRLVFIKAECIVEWTHEYNHQSPMRPKLWVLSNNIGWYQIQSVKDSYEPYFEPLVDVCAYLNAINHVVTTLKVRDELDIMIPEVASLLSQPVATVREKLVLHRDRMMDLCSSDSALRKLAIYKNWTQEKVNKHSDQSSRDHHTPTIPSASPAQTTHNTDPKGHAMEEYEDAAHALLKAYLVQPQNLGVKPANQDTEARDPNGTIC</sequence>
<feature type="compositionally biased region" description="Basic and acidic residues" evidence="1">
    <location>
        <begin position="210"/>
        <end position="223"/>
    </location>
</feature>
<accession>A0A9P6QEJ1</accession>
<dbReference type="EMBL" id="JAAAJA010000011">
    <property type="protein sequence ID" value="KAG0266874.1"/>
    <property type="molecule type" value="Genomic_DNA"/>
</dbReference>
<dbReference type="Proteomes" id="UP000726737">
    <property type="component" value="Unassembled WGS sequence"/>
</dbReference>
<evidence type="ECO:0000313" key="2">
    <source>
        <dbReference type="EMBL" id="KAG0266874.1"/>
    </source>
</evidence>
<evidence type="ECO:0000313" key="3">
    <source>
        <dbReference type="Proteomes" id="UP000726737"/>
    </source>
</evidence>
<protein>
    <submittedName>
        <fullName evidence="2">Uncharacterized protein</fullName>
    </submittedName>
</protein>
<reference evidence="2" key="1">
    <citation type="journal article" date="2020" name="Fungal Divers.">
        <title>Resolving the Mortierellaceae phylogeny through synthesis of multi-gene phylogenetics and phylogenomics.</title>
        <authorList>
            <person name="Vandepol N."/>
            <person name="Liber J."/>
            <person name="Desiro A."/>
            <person name="Na H."/>
            <person name="Kennedy M."/>
            <person name="Barry K."/>
            <person name="Grigoriev I.V."/>
            <person name="Miller A.N."/>
            <person name="O'Donnell K."/>
            <person name="Stajich J.E."/>
            <person name="Bonito G."/>
        </authorList>
    </citation>
    <scope>NUCLEOTIDE SEQUENCE</scope>
    <source>
        <strain evidence="2">KOD948</strain>
    </source>
</reference>